<dbReference type="InterPro" id="IPR000177">
    <property type="entry name" value="Apple"/>
</dbReference>
<keyword evidence="1" id="KW-0677">Repeat</keyword>
<dbReference type="Pfam" id="PF00024">
    <property type="entry name" value="PAN_1"/>
    <property type="match status" value="2"/>
</dbReference>
<evidence type="ECO:0000256" key="2">
    <source>
        <dbReference type="ARBA" id="ARBA00023157"/>
    </source>
</evidence>
<dbReference type="AlphaFoldDB" id="A0A3M7S8F6"/>
<evidence type="ECO:0000313" key="4">
    <source>
        <dbReference type="EMBL" id="RNA31945.1"/>
    </source>
</evidence>
<dbReference type="Proteomes" id="UP000276133">
    <property type="component" value="Unassembled WGS sequence"/>
</dbReference>
<evidence type="ECO:0000256" key="1">
    <source>
        <dbReference type="ARBA" id="ARBA00022737"/>
    </source>
</evidence>
<evidence type="ECO:0000313" key="5">
    <source>
        <dbReference type="Proteomes" id="UP000276133"/>
    </source>
</evidence>
<dbReference type="Gene3D" id="3.50.4.10">
    <property type="entry name" value="Hepatocyte Growth Factor"/>
    <property type="match status" value="2"/>
</dbReference>
<keyword evidence="2" id="KW-1015">Disulfide bond</keyword>
<dbReference type="EMBL" id="REGN01001878">
    <property type="protein sequence ID" value="RNA31945.1"/>
    <property type="molecule type" value="Genomic_DNA"/>
</dbReference>
<reference evidence="4 5" key="1">
    <citation type="journal article" date="2018" name="Sci. Rep.">
        <title>Genomic signatures of local adaptation to the degree of environmental predictability in rotifers.</title>
        <authorList>
            <person name="Franch-Gras L."/>
            <person name="Hahn C."/>
            <person name="Garcia-Roger E.M."/>
            <person name="Carmona M.J."/>
            <person name="Serra M."/>
            <person name="Gomez A."/>
        </authorList>
    </citation>
    <scope>NUCLEOTIDE SEQUENCE [LARGE SCALE GENOMIC DNA]</scope>
    <source>
        <strain evidence="4">HYR1</strain>
    </source>
</reference>
<comment type="caution">
    <text evidence="4">The sequence shown here is derived from an EMBL/GenBank/DDBJ whole genome shotgun (WGS) entry which is preliminary data.</text>
</comment>
<gene>
    <name evidence="4" type="ORF">BpHYR1_051287</name>
</gene>
<dbReference type="PROSITE" id="PS50948">
    <property type="entry name" value="PAN"/>
    <property type="match status" value="1"/>
</dbReference>
<dbReference type="SMART" id="SM00223">
    <property type="entry name" value="APPLE"/>
    <property type="match status" value="2"/>
</dbReference>
<feature type="domain" description="Apple" evidence="3">
    <location>
        <begin position="4"/>
        <end position="75"/>
    </location>
</feature>
<organism evidence="4 5">
    <name type="scientific">Brachionus plicatilis</name>
    <name type="common">Marine rotifer</name>
    <name type="synonym">Brachionus muelleri</name>
    <dbReference type="NCBI Taxonomy" id="10195"/>
    <lineage>
        <taxon>Eukaryota</taxon>
        <taxon>Metazoa</taxon>
        <taxon>Spiralia</taxon>
        <taxon>Gnathifera</taxon>
        <taxon>Rotifera</taxon>
        <taxon>Eurotatoria</taxon>
        <taxon>Monogononta</taxon>
        <taxon>Pseudotrocha</taxon>
        <taxon>Ploima</taxon>
        <taxon>Brachionidae</taxon>
        <taxon>Brachionus</taxon>
    </lineage>
</organism>
<dbReference type="SUPFAM" id="SSF57414">
    <property type="entry name" value="Hairpin loop containing domain-like"/>
    <property type="match status" value="1"/>
</dbReference>
<sequence>MDRCWIELSTLYIGENLGEYIITSIDECCRACQLNSECQSWVYHNLDQTCQLKKSLRSTYFIANDYTSGFLKRPYDTFIKVSNSLGLTNSNQTTFDNIKENIFNLWFRYLFSNINRICISYESEEFIYDNKLIQVVTYLLQLDPRISQNSQILMKLVNKVNSTLYADPDFYNTIVANLTTDDEIVAYVLPSTQISVIEIFQNQSHVTDEEGITSSIPKVTTEFMTSADLTLQTSSQQSQTDMTSQSSTTPLTTSFEIAAYQSGNCFIETNVNYISESAEDDLISFYTENKEKCCLNCNRLEMCRSWSFETTSQTCVLKAGYRSNPTVEPSYESGFKPSDLFTLSVTRGLEFVNLNNSIYDLLLNYTIESGFDEREIYLLIKTRLEQNILEIFTENENVTFIQQILVTNLFYNISSLLVDYDLNIDPRFNEKIADILFLMNDLYATPNKSDKEFSRLKLPLENEDEPGIIVRS</sequence>
<dbReference type="GO" id="GO:0005576">
    <property type="term" value="C:extracellular region"/>
    <property type="evidence" value="ECO:0007669"/>
    <property type="project" value="InterPro"/>
</dbReference>
<evidence type="ECO:0000259" key="3">
    <source>
        <dbReference type="PROSITE" id="PS50948"/>
    </source>
</evidence>
<dbReference type="GO" id="GO:0006508">
    <property type="term" value="P:proteolysis"/>
    <property type="evidence" value="ECO:0007669"/>
    <property type="project" value="InterPro"/>
</dbReference>
<dbReference type="InterPro" id="IPR003609">
    <property type="entry name" value="Pan_app"/>
</dbReference>
<proteinExistence type="predicted"/>
<keyword evidence="5" id="KW-1185">Reference proteome</keyword>
<name>A0A3M7S8F6_BRAPC</name>
<accession>A0A3M7S8F6</accession>
<protein>
    <recommendedName>
        <fullName evidence="3">Apple domain-containing protein</fullName>
    </recommendedName>
</protein>